<protein>
    <submittedName>
        <fullName evidence="1">Uncharacterized protein</fullName>
    </submittedName>
</protein>
<dbReference type="EMBL" id="CAADFK010000071">
    <property type="protein sequence ID" value="VFK15015.1"/>
    <property type="molecule type" value="Genomic_DNA"/>
</dbReference>
<proteinExistence type="predicted"/>
<accession>A0A450WDB9</accession>
<name>A0A450WDB9_9GAMM</name>
<evidence type="ECO:0000313" key="1">
    <source>
        <dbReference type="EMBL" id="VFK15015.1"/>
    </source>
</evidence>
<organism evidence="1">
    <name type="scientific">Candidatus Kentrum sp. LPFa</name>
    <dbReference type="NCBI Taxonomy" id="2126335"/>
    <lineage>
        <taxon>Bacteria</taxon>
        <taxon>Pseudomonadati</taxon>
        <taxon>Pseudomonadota</taxon>
        <taxon>Gammaproteobacteria</taxon>
        <taxon>Candidatus Kentrum</taxon>
    </lineage>
</organism>
<dbReference type="AlphaFoldDB" id="A0A450WDB9"/>
<sequence>MDKQTLSELDAQFRRANDKRLIPKDLLKRLVEDNYDHETFAKHMRRFQEERQCGPSKDSVIT</sequence>
<reference evidence="1" key="1">
    <citation type="submission" date="2019-02" db="EMBL/GenBank/DDBJ databases">
        <authorList>
            <person name="Gruber-Vodicka R. H."/>
            <person name="Seah K. B. B."/>
        </authorList>
    </citation>
    <scope>NUCLEOTIDE SEQUENCE</scope>
    <source>
        <strain evidence="1">BECK_S313</strain>
    </source>
</reference>
<gene>
    <name evidence="1" type="ORF">BECKLPF1236B_GA0070989_107117</name>
</gene>